<sequence length="120" mass="13145">MVSGFAYRAMKLLKHSIINCIAWYLTANRTGLPPPRRWPTFLATYAAVYVASTPLQPVKWTIIAAMSPGIDRLISQVSSRFGCSKKLAAGLMFLMISLTAAGLWILGVCLACTLAKIPLW</sequence>
<dbReference type="Proteomes" id="UP001642484">
    <property type="component" value="Unassembled WGS sequence"/>
</dbReference>
<protein>
    <submittedName>
        <fullName evidence="2">Uncharacterized protein</fullName>
    </submittedName>
</protein>
<evidence type="ECO:0000256" key="1">
    <source>
        <dbReference type="SAM" id="Phobius"/>
    </source>
</evidence>
<accession>A0ABP0SCB0</accession>
<name>A0ABP0SCB0_9DINO</name>
<keyword evidence="3" id="KW-1185">Reference proteome</keyword>
<evidence type="ECO:0000313" key="2">
    <source>
        <dbReference type="EMBL" id="CAK9109920.1"/>
    </source>
</evidence>
<keyword evidence="1" id="KW-1133">Transmembrane helix</keyword>
<feature type="transmembrane region" description="Helical" evidence="1">
    <location>
        <begin position="87"/>
        <end position="117"/>
    </location>
</feature>
<organism evidence="2 3">
    <name type="scientific">Durusdinium trenchii</name>
    <dbReference type="NCBI Taxonomy" id="1381693"/>
    <lineage>
        <taxon>Eukaryota</taxon>
        <taxon>Sar</taxon>
        <taxon>Alveolata</taxon>
        <taxon>Dinophyceae</taxon>
        <taxon>Suessiales</taxon>
        <taxon>Symbiodiniaceae</taxon>
        <taxon>Durusdinium</taxon>
    </lineage>
</organism>
<reference evidence="2 3" key="1">
    <citation type="submission" date="2024-02" db="EMBL/GenBank/DDBJ databases">
        <authorList>
            <person name="Chen Y."/>
            <person name="Shah S."/>
            <person name="Dougan E. K."/>
            <person name="Thang M."/>
            <person name="Chan C."/>
        </authorList>
    </citation>
    <scope>NUCLEOTIDE SEQUENCE [LARGE SCALE GENOMIC DNA]</scope>
</reference>
<proteinExistence type="predicted"/>
<gene>
    <name evidence="2" type="ORF">CCMP2556_LOCUS51135</name>
</gene>
<keyword evidence="1" id="KW-0812">Transmembrane</keyword>
<keyword evidence="1" id="KW-0472">Membrane</keyword>
<dbReference type="EMBL" id="CAXAMN010027295">
    <property type="protein sequence ID" value="CAK9109920.1"/>
    <property type="molecule type" value="Genomic_DNA"/>
</dbReference>
<comment type="caution">
    <text evidence="2">The sequence shown here is derived from an EMBL/GenBank/DDBJ whole genome shotgun (WGS) entry which is preliminary data.</text>
</comment>
<evidence type="ECO:0000313" key="3">
    <source>
        <dbReference type="Proteomes" id="UP001642484"/>
    </source>
</evidence>